<dbReference type="Pfam" id="PF16819">
    <property type="entry name" value="DUF5074"/>
    <property type="match status" value="1"/>
</dbReference>
<organism evidence="2 3">
    <name type="scientific">Spirosoma liriopis</name>
    <dbReference type="NCBI Taxonomy" id="2937440"/>
    <lineage>
        <taxon>Bacteria</taxon>
        <taxon>Pseudomonadati</taxon>
        <taxon>Bacteroidota</taxon>
        <taxon>Cytophagia</taxon>
        <taxon>Cytophagales</taxon>
        <taxon>Cytophagaceae</taxon>
        <taxon>Spirosoma</taxon>
    </lineage>
</organism>
<dbReference type="InterPro" id="IPR031815">
    <property type="entry name" value="DUF5074"/>
</dbReference>
<keyword evidence="1" id="KW-0732">Signal</keyword>
<feature type="chain" id="PRO_5047528950" evidence="1">
    <location>
        <begin position="24"/>
        <end position="363"/>
    </location>
</feature>
<name>A0ABT0HEU1_9BACT</name>
<dbReference type="InterPro" id="IPR015943">
    <property type="entry name" value="WD40/YVTN_repeat-like_dom_sf"/>
</dbReference>
<dbReference type="RefSeq" id="WP_248475444.1">
    <property type="nucleotide sequence ID" value="NZ_JALPRF010000001.1"/>
</dbReference>
<dbReference type="EMBL" id="JALPRF010000001">
    <property type="protein sequence ID" value="MCK8490671.1"/>
    <property type="molecule type" value="Genomic_DNA"/>
</dbReference>
<dbReference type="Gene3D" id="2.130.10.10">
    <property type="entry name" value="YVTN repeat-like/Quinoprotein amine dehydrogenase"/>
    <property type="match status" value="1"/>
</dbReference>
<feature type="signal peptide" evidence="1">
    <location>
        <begin position="1"/>
        <end position="23"/>
    </location>
</feature>
<dbReference type="InterPro" id="IPR011045">
    <property type="entry name" value="N2O_reductase_N"/>
</dbReference>
<evidence type="ECO:0000256" key="1">
    <source>
        <dbReference type="SAM" id="SignalP"/>
    </source>
</evidence>
<keyword evidence="3" id="KW-1185">Reference proteome</keyword>
<evidence type="ECO:0000313" key="2">
    <source>
        <dbReference type="EMBL" id="MCK8490671.1"/>
    </source>
</evidence>
<sequence>MRTLLLNSLSLAFLTLFSGACHVGDAPPSPYERGAYVVNAGSPSANNGTISFIARNTNTVTNDVFTAANGRSLTGIIKDYVEIDGKGVILLDNNAAGQDKVEVVESGTFKSLVTFQSPDVENPRFVIYAAPNKAYISCWDAVGSGGNAFANPGYILVLNLASRTVSKKIPVPKGAERMVLVDKEVFVGSAGGERVLTVINTDTDEVVQPGIDAGVNANPVGYDFNQKLWAYVPSTNEMVRINPATKLVETRLRVGNGSRTPSAITLSADRKLFFFVNSYNDNGRLRGETYRFSINDTDIQASTPFIRRFFSGLSTDPNDARGLIYAAVTPSNDQPGYVLRYQPNGALVDSVRVGIAPSRFFFR</sequence>
<dbReference type="SUPFAM" id="SSF50974">
    <property type="entry name" value="Nitrous oxide reductase, N-terminal domain"/>
    <property type="match status" value="1"/>
</dbReference>
<dbReference type="PANTHER" id="PTHR47197:SF3">
    <property type="entry name" value="DIHYDRO-HEME D1 DEHYDROGENASE"/>
    <property type="match status" value="1"/>
</dbReference>
<dbReference type="PANTHER" id="PTHR47197">
    <property type="entry name" value="PROTEIN NIRF"/>
    <property type="match status" value="1"/>
</dbReference>
<proteinExistence type="predicted"/>
<dbReference type="InterPro" id="IPR051200">
    <property type="entry name" value="Host-pathogen_enzymatic-act"/>
</dbReference>
<protein>
    <submittedName>
        <fullName evidence="2">DUF5074 domain-containing protein</fullName>
    </submittedName>
</protein>
<dbReference type="PROSITE" id="PS51257">
    <property type="entry name" value="PROKAR_LIPOPROTEIN"/>
    <property type="match status" value="1"/>
</dbReference>
<reference evidence="2 3" key="1">
    <citation type="submission" date="2022-04" db="EMBL/GenBank/DDBJ databases">
        <title>Spirosoma sp. strain RP8 genome sequencing and assembly.</title>
        <authorList>
            <person name="Jung Y."/>
        </authorList>
    </citation>
    <scope>NUCLEOTIDE SEQUENCE [LARGE SCALE GENOMIC DNA]</scope>
    <source>
        <strain evidence="2 3">RP8</strain>
    </source>
</reference>
<comment type="caution">
    <text evidence="2">The sequence shown here is derived from an EMBL/GenBank/DDBJ whole genome shotgun (WGS) entry which is preliminary data.</text>
</comment>
<gene>
    <name evidence="2" type="ORF">M0L20_02335</name>
</gene>
<dbReference type="Proteomes" id="UP001202180">
    <property type="component" value="Unassembled WGS sequence"/>
</dbReference>
<accession>A0ABT0HEU1</accession>
<evidence type="ECO:0000313" key="3">
    <source>
        <dbReference type="Proteomes" id="UP001202180"/>
    </source>
</evidence>